<dbReference type="InterPro" id="IPR036875">
    <property type="entry name" value="Znf_CCHC_sf"/>
</dbReference>
<feature type="region of interest" description="Disordered" evidence="3">
    <location>
        <begin position="927"/>
        <end position="949"/>
    </location>
</feature>
<feature type="domain" description="CCHC-type" evidence="4">
    <location>
        <begin position="298"/>
        <end position="314"/>
    </location>
</feature>
<accession>A0A0N4YBC6</accession>
<organism evidence="7">
    <name type="scientific">Nippostrongylus brasiliensis</name>
    <name type="common">Rat hookworm</name>
    <dbReference type="NCBI Taxonomy" id="27835"/>
    <lineage>
        <taxon>Eukaryota</taxon>
        <taxon>Metazoa</taxon>
        <taxon>Ecdysozoa</taxon>
        <taxon>Nematoda</taxon>
        <taxon>Chromadorea</taxon>
        <taxon>Rhabditida</taxon>
        <taxon>Rhabditina</taxon>
        <taxon>Rhabditomorpha</taxon>
        <taxon>Strongyloidea</taxon>
        <taxon>Heligmosomidae</taxon>
        <taxon>Nippostrongylus</taxon>
    </lineage>
</organism>
<dbReference type="GO" id="GO:0019899">
    <property type="term" value="F:enzyme binding"/>
    <property type="evidence" value="ECO:0007669"/>
    <property type="project" value="UniProtKB-ARBA"/>
</dbReference>
<keyword evidence="2" id="KW-0175">Coiled coil</keyword>
<keyword evidence="1" id="KW-0863">Zinc-finger</keyword>
<evidence type="ECO:0000313" key="7">
    <source>
        <dbReference type="WBParaSite" id="NBR_0001375301-mRNA-1"/>
    </source>
</evidence>
<reference evidence="5 6" key="2">
    <citation type="submission" date="2018-11" db="EMBL/GenBank/DDBJ databases">
        <authorList>
            <consortium name="Pathogen Informatics"/>
        </authorList>
    </citation>
    <scope>NUCLEOTIDE SEQUENCE [LARGE SCALE GENOMIC DNA]</scope>
</reference>
<dbReference type="SMART" id="SM00343">
    <property type="entry name" value="ZnF_C2HC"/>
    <property type="match status" value="1"/>
</dbReference>
<feature type="compositionally biased region" description="Basic and acidic residues" evidence="3">
    <location>
        <begin position="276"/>
        <end position="290"/>
    </location>
</feature>
<dbReference type="InterPro" id="IPR021109">
    <property type="entry name" value="Peptidase_aspartic_dom_sf"/>
</dbReference>
<evidence type="ECO:0000256" key="2">
    <source>
        <dbReference type="SAM" id="Coils"/>
    </source>
</evidence>
<dbReference type="SUPFAM" id="SSF57756">
    <property type="entry name" value="Retrovirus zinc finger-like domains"/>
    <property type="match status" value="1"/>
</dbReference>
<dbReference type="InterPro" id="IPR001878">
    <property type="entry name" value="Znf_CCHC"/>
</dbReference>
<proteinExistence type="predicted"/>
<keyword evidence="6" id="KW-1185">Reference proteome</keyword>
<evidence type="ECO:0000313" key="5">
    <source>
        <dbReference type="EMBL" id="VDL77343.1"/>
    </source>
</evidence>
<dbReference type="WBParaSite" id="NBR_0001375301-mRNA-1">
    <property type="protein sequence ID" value="NBR_0001375301-mRNA-1"/>
    <property type="gene ID" value="NBR_0001375301"/>
</dbReference>
<dbReference type="Gene3D" id="4.10.60.10">
    <property type="entry name" value="Zinc finger, CCHC-type"/>
    <property type="match status" value="1"/>
</dbReference>
<dbReference type="Pfam" id="PF00098">
    <property type="entry name" value="zf-CCHC"/>
    <property type="match status" value="1"/>
</dbReference>
<dbReference type="SUPFAM" id="SSF50630">
    <property type="entry name" value="Acid proteases"/>
    <property type="match status" value="1"/>
</dbReference>
<dbReference type="Gene3D" id="2.40.70.10">
    <property type="entry name" value="Acid Proteases"/>
    <property type="match status" value="1"/>
</dbReference>
<evidence type="ECO:0000256" key="3">
    <source>
        <dbReference type="SAM" id="MobiDB-lite"/>
    </source>
</evidence>
<feature type="compositionally biased region" description="Basic residues" evidence="3">
    <location>
        <begin position="938"/>
        <end position="949"/>
    </location>
</feature>
<dbReference type="AlphaFoldDB" id="A0A0N4YBC6"/>
<dbReference type="PROSITE" id="PS50158">
    <property type="entry name" value="ZF_CCHC"/>
    <property type="match status" value="1"/>
</dbReference>
<reference evidence="7" key="1">
    <citation type="submission" date="2017-02" db="UniProtKB">
        <authorList>
            <consortium name="WormBaseParasite"/>
        </authorList>
    </citation>
    <scope>IDENTIFICATION</scope>
</reference>
<dbReference type="EMBL" id="UYSL01021134">
    <property type="protein sequence ID" value="VDL77343.1"/>
    <property type="molecule type" value="Genomic_DNA"/>
</dbReference>
<dbReference type="GO" id="GO:0008270">
    <property type="term" value="F:zinc ion binding"/>
    <property type="evidence" value="ECO:0007669"/>
    <property type="project" value="UniProtKB-KW"/>
</dbReference>
<dbReference type="Proteomes" id="UP000271162">
    <property type="component" value="Unassembled WGS sequence"/>
</dbReference>
<sequence length="949" mass="107357">MSHDNLLQMASEPIEMANEERQMKDATEKSNANLKQKEVRFDYEGAEEMIKDVMKSISLTKTVCERELSSVLRLGDPRREKIMSTVTEQLDAVEEKIHTLIFERLIGSNEVVRKLVDLDEDVREILEAAQLTDASRLESYFDKTIEQQSILRALCKLRHCEEYELETDIQELTSKQKHLEDKLEEAEANSRELSLQIECLTEQVKAMGRVRNPHVMIDSQGTEDDTDFESSDGSERKSIARVCAGLDPEELMAFAQARLRQTGRTNRSIGHRPKGRQVDCPKETFQRRQEPTQANPKRCFDCGKVGHMAKDCKNHSCQVERTHESNSKECGSFSAALESWLCVTEAREIRKRDEFFGKKLTIPVKVLGVSTYALLDTGSETSIAPLKLFARARERGIDVDTFVERVPQKAEVVIRDASGNRMNILDAIRMEMEIFDTKTIVPMYVSKSPNDMIIIGTNVLHNIGLQLTRKGSKINLLKWEENELEHTHGEARTNSRIYVPSGGVRTVTLSLGKEATTCMLWSNSEIIGDGICEPNSNGEVEIPVTNTSPEAVVLPKNHVIGEFEKVEWLDNKATADANDNSALSIFHKCPEAQQGSGGNAGCSIRGMVFGDVVKEADETIAKLPITTIYSLARYISIYEQERDADRRNFLMRDKNHEFVTTTGVQKAYVFFKRHCLHTLSALIRHDGSALMMRHDGESKMPIDVLNELVNEGVRYAAAHSWDDVVIGKKEEKTLLLLPPGFRYHKHVVRFPESVTPFVYENLPEICRRLREVAEPIGIVLVGPTTNEIAPSGDWMKLTMALTHLARGGSKLVALAPPRGEKEWEATRMKMIEMMNTIRESSYATRSKIVTKIPSVPSVSEPCLAVGMKPRKLETAGYPNAVVWDFINTMQEYVKGDLKMPTIEKVEKQKVWKEEFRQRRPEQTYIAPYRYPRGGRGGRGGRRGGRGQFY</sequence>
<dbReference type="STRING" id="27835.A0A0N4YBC6"/>
<feature type="region of interest" description="Disordered" evidence="3">
    <location>
        <begin position="266"/>
        <end position="291"/>
    </location>
</feature>
<evidence type="ECO:0000256" key="1">
    <source>
        <dbReference type="PROSITE-ProRule" id="PRU00047"/>
    </source>
</evidence>
<gene>
    <name evidence="5" type="ORF">NBR_LOCUS13754</name>
</gene>
<keyword evidence="1" id="KW-0862">Zinc</keyword>
<evidence type="ECO:0000313" key="6">
    <source>
        <dbReference type="Proteomes" id="UP000271162"/>
    </source>
</evidence>
<dbReference type="GO" id="GO:0005737">
    <property type="term" value="C:cytoplasm"/>
    <property type="evidence" value="ECO:0007669"/>
    <property type="project" value="UniProtKB-ARBA"/>
</dbReference>
<name>A0A0N4YBC6_NIPBR</name>
<dbReference type="CDD" id="cd00303">
    <property type="entry name" value="retropepsin_like"/>
    <property type="match status" value="1"/>
</dbReference>
<keyword evidence="1" id="KW-0479">Metal-binding</keyword>
<evidence type="ECO:0000259" key="4">
    <source>
        <dbReference type="PROSITE" id="PS50158"/>
    </source>
</evidence>
<feature type="coiled-coil region" evidence="2">
    <location>
        <begin position="169"/>
        <end position="203"/>
    </location>
</feature>
<protein>
    <submittedName>
        <fullName evidence="7">CCHC-type domain-containing protein</fullName>
    </submittedName>
</protein>
<dbReference type="GO" id="GO:0003676">
    <property type="term" value="F:nucleic acid binding"/>
    <property type="evidence" value="ECO:0007669"/>
    <property type="project" value="InterPro"/>
</dbReference>